<gene>
    <name evidence="1" type="ORF">K7432_007502</name>
</gene>
<name>A0ABR2W007_9FUNG</name>
<dbReference type="Gene3D" id="3.80.10.10">
    <property type="entry name" value="Ribonuclease Inhibitor"/>
    <property type="match status" value="1"/>
</dbReference>
<dbReference type="InterPro" id="IPR032675">
    <property type="entry name" value="LRR_dom_sf"/>
</dbReference>
<organism evidence="1 2">
    <name type="scientific">Basidiobolus ranarum</name>
    <dbReference type="NCBI Taxonomy" id="34480"/>
    <lineage>
        <taxon>Eukaryota</taxon>
        <taxon>Fungi</taxon>
        <taxon>Fungi incertae sedis</taxon>
        <taxon>Zoopagomycota</taxon>
        <taxon>Entomophthoromycotina</taxon>
        <taxon>Basidiobolomycetes</taxon>
        <taxon>Basidiobolales</taxon>
        <taxon>Basidiobolaceae</taxon>
        <taxon>Basidiobolus</taxon>
    </lineage>
</organism>
<dbReference type="EMBL" id="JASJQH010007249">
    <property type="protein sequence ID" value="KAK9711890.1"/>
    <property type="molecule type" value="Genomic_DNA"/>
</dbReference>
<comment type="caution">
    <text evidence="1">The sequence shown here is derived from an EMBL/GenBank/DDBJ whole genome shotgun (WGS) entry which is preliminary data.</text>
</comment>
<sequence length="313" mass="35198">MLERMSFNEVDCTRGNDLLELTPFFNDYGKLAKEYGRDSISYGEALIGYGRPLSLTKLFDNYSRLVNHYNTSDIPVSRHDILLVAGLSAIQELTNIKIHNDNYLADMLEMESRNGDSQLIKLELTCDSDLSSSKVEMMAKFMGRLNLEYLELSIGNDCNAIPILQQINYSSLVTFKLRGMIDEAAWEALDDGFRNCSMMEDLTLLSRTSAYKDALPRIVSGLSLKSLHTLNCTGTSDEEWANMLQSMDVSQLTYINIAYSQFGSKAAKTLIDRLSEAKALSRLILIGTAICETAYKNLNDAIKKSERNIYGYI</sequence>
<dbReference type="SUPFAM" id="SSF52047">
    <property type="entry name" value="RNI-like"/>
    <property type="match status" value="1"/>
</dbReference>
<evidence type="ECO:0000313" key="2">
    <source>
        <dbReference type="Proteomes" id="UP001479436"/>
    </source>
</evidence>
<accession>A0ABR2W007</accession>
<reference evidence="1 2" key="1">
    <citation type="submission" date="2023-04" db="EMBL/GenBank/DDBJ databases">
        <title>Genome of Basidiobolus ranarum AG-B5.</title>
        <authorList>
            <person name="Stajich J.E."/>
            <person name="Carter-House D."/>
            <person name="Gryganskyi A."/>
        </authorList>
    </citation>
    <scope>NUCLEOTIDE SEQUENCE [LARGE SCALE GENOMIC DNA]</scope>
    <source>
        <strain evidence="1 2">AG-B5</strain>
    </source>
</reference>
<dbReference type="Proteomes" id="UP001479436">
    <property type="component" value="Unassembled WGS sequence"/>
</dbReference>
<evidence type="ECO:0000313" key="1">
    <source>
        <dbReference type="EMBL" id="KAK9711890.1"/>
    </source>
</evidence>
<proteinExistence type="predicted"/>
<keyword evidence="2" id="KW-1185">Reference proteome</keyword>
<protein>
    <submittedName>
        <fullName evidence="1">Uncharacterized protein</fullName>
    </submittedName>
</protein>